<dbReference type="NCBIfam" id="NF038041">
    <property type="entry name" value="fim_Mfa1_fam"/>
    <property type="match status" value="1"/>
</dbReference>
<organism evidence="3 4">
    <name type="scientific">Bacteroides vicugnae</name>
    <dbReference type="NCBI Taxonomy" id="3037989"/>
    <lineage>
        <taxon>Bacteria</taxon>
        <taxon>Pseudomonadati</taxon>
        <taxon>Bacteroidota</taxon>
        <taxon>Bacteroidia</taxon>
        <taxon>Bacteroidales</taxon>
        <taxon>Bacteroidaceae</taxon>
        <taxon>Bacteroides</taxon>
    </lineage>
</organism>
<protein>
    <submittedName>
        <fullName evidence="3">Mfa1 family fimbria major subunit</fullName>
    </submittedName>
</protein>
<feature type="domain" description="Minor fimbrium subunit Mfa1 C-terminal" evidence="2">
    <location>
        <begin position="529"/>
        <end position="609"/>
    </location>
</feature>
<accession>A0ABU5HN19</accession>
<feature type="chain" id="PRO_5046826372" evidence="1">
    <location>
        <begin position="21"/>
        <end position="614"/>
    </location>
</feature>
<dbReference type="PROSITE" id="PS51257">
    <property type="entry name" value="PROKAR_LIPOPROTEIN"/>
    <property type="match status" value="1"/>
</dbReference>
<evidence type="ECO:0000256" key="1">
    <source>
        <dbReference type="SAM" id="SignalP"/>
    </source>
</evidence>
<evidence type="ECO:0000313" key="3">
    <source>
        <dbReference type="EMBL" id="MDY7256280.1"/>
    </source>
</evidence>
<proteinExistence type="predicted"/>
<dbReference type="InterPro" id="IPR029140">
    <property type="entry name" value="Mfa1_C"/>
</dbReference>
<keyword evidence="1" id="KW-0732">Signal</keyword>
<evidence type="ECO:0000313" key="4">
    <source>
        <dbReference type="Proteomes" id="UP001292913"/>
    </source>
</evidence>
<feature type="signal peptide" evidence="1">
    <location>
        <begin position="1"/>
        <end position="20"/>
    </location>
</feature>
<comment type="caution">
    <text evidence="3">The sequence shown here is derived from an EMBL/GenBank/DDBJ whole genome shotgun (WGS) entry which is preliminary data.</text>
</comment>
<dbReference type="RefSeq" id="WP_320983014.1">
    <property type="nucleotide sequence ID" value="NZ_JARZAK010000001.1"/>
</dbReference>
<name>A0ABU5HN19_9BACE</name>
<dbReference type="Gene3D" id="2.60.40.2580">
    <property type="match status" value="1"/>
</dbReference>
<dbReference type="Gene3D" id="2.60.40.3690">
    <property type="match status" value="1"/>
</dbReference>
<dbReference type="EMBL" id="JARZAK010000001">
    <property type="protein sequence ID" value="MDY7256280.1"/>
    <property type="molecule type" value="Genomic_DNA"/>
</dbReference>
<gene>
    <name evidence="3" type="ORF">QHG74_00880</name>
</gene>
<dbReference type="Pfam" id="PF15495">
    <property type="entry name" value="Fimbrillin_C"/>
    <property type="match status" value="1"/>
</dbReference>
<dbReference type="Proteomes" id="UP001292913">
    <property type="component" value="Unassembled WGS sequence"/>
</dbReference>
<reference evidence="3 4" key="1">
    <citation type="submission" date="2023-04" db="EMBL/GenBank/DDBJ databases">
        <title>Bacteroides pacosi sp. nov., isolated from the fecal material of an alpaca.</title>
        <authorList>
            <person name="Miller S."/>
            <person name="Hendry M."/>
            <person name="King J."/>
            <person name="Sankaranarayanan K."/>
            <person name="Lawson P.A."/>
        </authorList>
    </citation>
    <scope>NUCLEOTIDE SEQUENCE [LARGE SCALE GENOMIC DNA]</scope>
    <source>
        <strain evidence="3 4">A2-P53</strain>
    </source>
</reference>
<sequence>MKLSNLFWGLLGVMAFSACSSDEIVPENGGQAFDGQSRFLSVQIANPAAIRTRATVNPGQQDPTGEFEEGLANENAVKSIRFYFFKADGSACPVRRDGKSYYDYSLDGSDDLGSSEGNMSNIEETVKAVLVIETDQDDNVDGLKSMVAVLNGGVGDEFIWGDDNKTLTALRATIAESGSTSYTTSTDSKDNFFLMTSSVFGSKKFCCEVAVSADKLKTAPDLATADPVEIYVERVYAKARLYTEWSDGISPKTVTYNNKTCTAVPLKKAKDSGEYLTTGDNDDVVYAIFNGWDVTGTIDQTYLFKKVDSNWELGWTWNRPSLYRSYWAQNPANTKLSYLSYNKISKKIGTQGVVNNNSTSYDGENVYCLENAANQNDGTRASYDPADPENGLSNRTQAIVAAVLVTIDGDNIATPLSLAEFGGTQYTEKNALKAMLGFVNHEIYTKEGEGEEAKLVSIKEDMVKFVSGVEAGVADMTFEDSKRYLSYLQLNEEKAKDVTFYKADGSAYADHTEVNKMLANDKSVGARVWSSGQTYYYTDIKHEENADETKGKFGVVRNHIYDIAINSVAGLGTPVLNPNEEIIPQKPKDDETYLAAQINILSWRVVKQNIDLGW</sequence>
<dbReference type="InterPro" id="IPR047786">
    <property type="entry name" value="Mfa1_fim"/>
</dbReference>
<evidence type="ECO:0000259" key="2">
    <source>
        <dbReference type="Pfam" id="PF15495"/>
    </source>
</evidence>
<keyword evidence="4" id="KW-1185">Reference proteome</keyword>